<dbReference type="EMBL" id="CACVAX010000055">
    <property type="protein sequence ID" value="CAA6819587.1"/>
    <property type="molecule type" value="Genomic_DNA"/>
</dbReference>
<accession>A0A6S6TNB1</accession>
<reference evidence="1" key="1">
    <citation type="submission" date="2020-01" db="EMBL/GenBank/DDBJ databases">
        <authorList>
            <person name="Meier V. D."/>
            <person name="Meier V D."/>
        </authorList>
    </citation>
    <scope>NUCLEOTIDE SEQUENCE</scope>
    <source>
        <strain evidence="1">HLG_WM_MAG_04</strain>
    </source>
</reference>
<name>A0A6S6TNB1_9BACT</name>
<gene>
    <name evidence="1" type="ORF">HELGO_WM25884</name>
</gene>
<protein>
    <recommendedName>
        <fullName evidence="2">DUF2442 domain-containing protein</fullName>
    </recommendedName>
</protein>
<dbReference type="InterPro" id="IPR018841">
    <property type="entry name" value="DUF2442"/>
</dbReference>
<dbReference type="Pfam" id="PF10387">
    <property type="entry name" value="DUF2442"/>
    <property type="match status" value="1"/>
</dbReference>
<evidence type="ECO:0008006" key="2">
    <source>
        <dbReference type="Google" id="ProtNLM"/>
    </source>
</evidence>
<dbReference type="AlphaFoldDB" id="A0A6S6TNB1"/>
<evidence type="ECO:0000313" key="1">
    <source>
        <dbReference type="EMBL" id="CAA6819587.1"/>
    </source>
</evidence>
<organism evidence="1">
    <name type="scientific">uncultured Sulfurovum sp</name>
    <dbReference type="NCBI Taxonomy" id="269237"/>
    <lineage>
        <taxon>Bacteria</taxon>
        <taxon>Pseudomonadati</taxon>
        <taxon>Campylobacterota</taxon>
        <taxon>Epsilonproteobacteria</taxon>
        <taxon>Campylobacterales</taxon>
        <taxon>Sulfurovaceae</taxon>
        <taxon>Sulfurovum</taxon>
        <taxon>environmental samples</taxon>
    </lineage>
</organism>
<proteinExistence type="predicted"/>
<sequence length="89" mass="10320">MKKSLKGFGMSGLIKGKKVHFDDTYLHVKLEDDRIISTPISWYKPLQEATISQLKNYTLICLNTGIEWEELDYHLNIESMLFASQERVA</sequence>
<dbReference type="Gene3D" id="3.30.2020.40">
    <property type="entry name" value="Uncharacterised protein PF10387, DUF2442"/>
    <property type="match status" value="1"/>
</dbReference>